<dbReference type="Pfam" id="PF00079">
    <property type="entry name" value="Serpin"/>
    <property type="match status" value="1"/>
</dbReference>
<dbReference type="InterPro" id="IPR036186">
    <property type="entry name" value="Serpin_sf"/>
</dbReference>
<evidence type="ECO:0000256" key="2">
    <source>
        <dbReference type="SAM" id="MobiDB-lite"/>
    </source>
</evidence>
<dbReference type="AlphaFoldDB" id="A0A9D3RNL0"/>
<evidence type="ECO:0000259" key="3">
    <source>
        <dbReference type="SMART" id="SM00093"/>
    </source>
</evidence>
<dbReference type="InterPro" id="IPR023795">
    <property type="entry name" value="Serpin_CS"/>
</dbReference>
<dbReference type="CDD" id="cd02053">
    <property type="entry name" value="serpinF2_A2AP"/>
    <property type="match status" value="1"/>
</dbReference>
<evidence type="ECO:0000313" key="4">
    <source>
        <dbReference type="EMBL" id="KAG5837269.1"/>
    </source>
</evidence>
<dbReference type="InterPro" id="IPR023796">
    <property type="entry name" value="Serpin_dom"/>
</dbReference>
<dbReference type="PROSITE" id="PS00284">
    <property type="entry name" value="SERPIN"/>
    <property type="match status" value="1"/>
</dbReference>
<evidence type="ECO:0000313" key="5">
    <source>
        <dbReference type="Proteomes" id="UP001044222"/>
    </source>
</evidence>
<dbReference type="Gene3D" id="3.30.497.10">
    <property type="entry name" value="Antithrombin, subunit I, domain 2"/>
    <property type="match status" value="1"/>
</dbReference>
<dbReference type="PANTHER" id="PTHR11461:SF20">
    <property type="entry name" value="ALPHA-2-ANTIPLASMIN"/>
    <property type="match status" value="1"/>
</dbReference>
<comment type="similarity">
    <text evidence="1">Belongs to the serpin family.</text>
</comment>
<sequence length="501" mass="54318">MAILFINMFNKILHMQRLDSWASGLHFSKADRRSMDTRMLALLLFCLCSQGLSDDGLFENGTGSSGKIPLVPLIPLMPSLPIGDPLSPTSNGSVPLESSEEEEDLKDCGGLASSVSAKRAVGGAIMKLGLELLKTLKDSPEQPNTIISPLSISLALSQLALGAVNETEQLLLHALHADALPCYHKVLRGLLKQLHGGALQVATRLYLKPGFKVKEAFAKESLHMYKSDTMALAGLEEVNKWVEKATKGVITNFLSSVPADLVLMLINAVHFKGQWQARFDTRFTSKDLFYLNDKEVVHVDTMLGPKYPLSLLIDVDLDAMVALFPFKQGMSLLVVMPSSGQVNMSAIGAKLNTTDLYARLGRPKTMQVKLPKFTLEYGSELKEALTSMGLGELFSRPNLAKIADGSLLVSSVQHKSSMELNEEGAEATAATSVTLSRSNPTFSVNQPFFFALMDDKTQTPLFLGVVRNPNPAAPVIQIGGSGNNDKLPDKTNGHSVNQLPK</sequence>
<feature type="region of interest" description="Disordered" evidence="2">
    <location>
        <begin position="475"/>
        <end position="501"/>
    </location>
</feature>
<organism evidence="4 5">
    <name type="scientific">Anguilla anguilla</name>
    <name type="common">European freshwater eel</name>
    <name type="synonym">Muraena anguilla</name>
    <dbReference type="NCBI Taxonomy" id="7936"/>
    <lineage>
        <taxon>Eukaryota</taxon>
        <taxon>Metazoa</taxon>
        <taxon>Chordata</taxon>
        <taxon>Craniata</taxon>
        <taxon>Vertebrata</taxon>
        <taxon>Euteleostomi</taxon>
        <taxon>Actinopterygii</taxon>
        <taxon>Neopterygii</taxon>
        <taxon>Teleostei</taxon>
        <taxon>Anguilliformes</taxon>
        <taxon>Anguillidae</taxon>
        <taxon>Anguilla</taxon>
    </lineage>
</organism>
<dbReference type="Gene3D" id="2.30.39.10">
    <property type="entry name" value="Alpha-1-antitrypsin, domain 1"/>
    <property type="match status" value="1"/>
</dbReference>
<dbReference type="GO" id="GO:0005615">
    <property type="term" value="C:extracellular space"/>
    <property type="evidence" value="ECO:0007669"/>
    <property type="project" value="InterPro"/>
</dbReference>
<dbReference type="SUPFAM" id="SSF56574">
    <property type="entry name" value="Serpins"/>
    <property type="match status" value="1"/>
</dbReference>
<dbReference type="SMART" id="SM00093">
    <property type="entry name" value="SERPIN"/>
    <property type="match status" value="1"/>
</dbReference>
<reference evidence="4" key="1">
    <citation type="submission" date="2021-01" db="EMBL/GenBank/DDBJ databases">
        <title>A chromosome-scale assembly of European eel, Anguilla anguilla.</title>
        <authorList>
            <person name="Henkel C."/>
            <person name="Jong-Raadsen S.A."/>
            <person name="Dufour S."/>
            <person name="Weltzien F.-A."/>
            <person name="Palstra A.P."/>
            <person name="Pelster B."/>
            <person name="Spaink H.P."/>
            <person name="Van Den Thillart G.E."/>
            <person name="Jansen H."/>
            <person name="Zahm M."/>
            <person name="Klopp C."/>
            <person name="Cedric C."/>
            <person name="Louis A."/>
            <person name="Berthelot C."/>
            <person name="Parey E."/>
            <person name="Roest Crollius H."/>
            <person name="Montfort J."/>
            <person name="Robinson-Rechavi M."/>
            <person name="Bucao C."/>
            <person name="Bouchez O."/>
            <person name="Gislard M."/>
            <person name="Lluch J."/>
            <person name="Milhes M."/>
            <person name="Lampietro C."/>
            <person name="Lopez Roques C."/>
            <person name="Donnadieu C."/>
            <person name="Braasch I."/>
            <person name="Desvignes T."/>
            <person name="Postlethwait J."/>
            <person name="Bobe J."/>
            <person name="Guiguen Y."/>
            <person name="Dirks R."/>
        </authorList>
    </citation>
    <scope>NUCLEOTIDE SEQUENCE</scope>
    <source>
        <strain evidence="4">Tag_6206</strain>
        <tissue evidence="4">Liver</tissue>
    </source>
</reference>
<dbReference type="InterPro" id="IPR042178">
    <property type="entry name" value="Serpin_sf_1"/>
</dbReference>
<gene>
    <name evidence="4" type="ORF">ANANG_G00237500</name>
</gene>
<feature type="domain" description="Serpin" evidence="3">
    <location>
        <begin position="130"/>
        <end position="469"/>
    </location>
</feature>
<dbReference type="InterPro" id="IPR000215">
    <property type="entry name" value="Serpin_fam"/>
</dbReference>
<dbReference type="Proteomes" id="UP001044222">
    <property type="component" value="Chromosome 13"/>
</dbReference>
<dbReference type="InterPro" id="IPR033833">
    <property type="entry name" value="Alpha2AP_serpin_dom"/>
</dbReference>
<dbReference type="EMBL" id="JAFIRN010000013">
    <property type="protein sequence ID" value="KAG5837269.1"/>
    <property type="molecule type" value="Genomic_DNA"/>
</dbReference>
<proteinExistence type="inferred from homology"/>
<name>A0A9D3RNL0_ANGAN</name>
<dbReference type="PANTHER" id="PTHR11461">
    <property type="entry name" value="SERINE PROTEASE INHIBITOR, SERPIN"/>
    <property type="match status" value="1"/>
</dbReference>
<dbReference type="GO" id="GO:0004867">
    <property type="term" value="F:serine-type endopeptidase inhibitor activity"/>
    <property type="evidence" value="ECO:0007669"/>
    <property type="project" value="InterPro"/>
</dbReference>
<comment type="caution">
    <text evidence="4">The sequence shown here is derived from an EMBL/GenBank/DDBJ whole genome shotgun (WGS) entry which is preliminary data.</text>
</comment>
<evidence type="ECO:0000256" key="1">
    <source>
        <dbReference type="RuleBase" id="RU000411"/>
    </source>
</evidence>
<protein>
    <recommendedName>
        <fullName evidence="3">Serpin domain-containing protein</fullName>
    </recommendedName>
</protein>
<dbReference type="InterPro" id="IPR042185">
    <property type="entry name" value="Serpin_sf_2"/>
</dbReference>
<dbReference type="GO" id="GO:0051918">
    <property type="term" value="P:negative regulation of fibrinolysis"/>
    <property type="evidence" value="ECO:0007669"/>
    <property type="project" value="InterPro"/>
</dbReference>
<accession>A0A9D3RNL0</accession>
<keyword evidence="5" id="KW-1185">Reference proteome</keyword>